<keyword evidence="2" id="KW-1185">Reference proteome</keyword>
<comment type="caution">
    <text evidence="1">The sequence shown here is derived from an EMBL/GenBank/DDBJ whole genome shotgun (WGS) entry which is preliminary data.</text>
</comment>
<name>A0ABS6K1G0_9BACI</name>
<dbReference type="RefSeq" id="WP_140354942.1">
    <property type="nucleotide sequence ID" value="NZ_JAHQCR010000088.1"/>
</dbReference>
<gene>
    <name evidence="1" type="ORF">KS407_22205</name>
</gene>
<dbReference type="Proteomes" id="UP000790580">
    <property type="component" value="Unassembled WGS sequence"/>
</dbReference>
<evidence type="ECO:0000313" key="2">
    <source>
        <dbReference type="Proteomes" id="UP000790580"/>
    </source>
</evidence>
<reference evidence="1 2" key="1">
    <citation type="submission" date="2021-06" db="EMBL/GenBank/DDBJ databases">
        <title>Bacillus sp. RD4P76, an endophyte from a halophyte.</title>
        <authorList>
            <person name="Sun J.-Q."/>
        </authorList>
    </citation>
    <scope>NUCLEOTIDE SEQUENCE [LARGE SCALE GENOMIC DNA]</scope>
    <source>
        <strain evidence="1 2">JCM 17098</strain>
    </source>
</reference>
<evidence type="ECO:0000313" key="1">
    <source>
        <dbReference type="EMBL" id="MBU9724141.1"/>
    </source>
</evidence>
<dbReference type="EMBL" id="JAHQCR010000088">
    <property type="protein sequence ID" value="MBU9724141.1"/>
    <property type="molecule type" value="Genomic_DNA"/>
</dbReference>
<accession>A0ABS6K1G0</accession>
<organism evidence="1 2">
    <name type="scientific">Evansella alkalicola</name>
    <dbReference type="NCBI Taxonomy" id="745819"/>
    <lineage>
        <taxon>Bacteria</taxon>
        <taxon>Bacillati</taxon>
        <taxon>Bacillota</taxon>
        <taxon>Bacilli</taxon>
        <taxon>Bacillales</taxon>
        <taxon>Bacillaceae</taxon>
        <taxon>Evansella</taxon>
    </lineage>
</organism>
<proteinExistence type="predicted"/>
<protein>
    <submittedName>
        <fullName evidence="1">Uncharacterized protein</fullName>
    </submittedName>
</protein>
<sequence>MSKSVNVNKNLSKQVFIYSISTDSFMSAEEQSIHNQIMKFRGYKNKLKKYTVDCKRRKKFINTHINSLQGELKRMLDTNTNIRTLRQDTLNDYNKISQFESVLVRTLGITENETTTDIIVIRAYHYSIFKSIVENGFITESGEEYQYFTSSAGGIRNKKSVFIKKDVLKAIQNPLLAGLTVDRINNNGGMNVNKWNAYTALTMTASIPFENFNIDECVVVNDFETLVTGEVDHIDSKTYEIVRGERAVLIPHTDGAGICLPSVSDKAIQIRMPYFKGLLIPTPFTDFINVHEGASPIIKDIYGKEWNVIEDKISILFTRSQFKAWKYFDSWDDYKKAFKEYQCEASIANEEQEDHDDKTLNYQMIQTLTTMTDDELNDIASRSASDIAKMGNDLGVIKSSLGVTEENKSKNSLQQAIEIYPSLINDKHVKEVIRKTQKSMIKRANAGKLLLDGNKRTFISPDVYAFMEWLFAGIEKPSGLLSNSEVSCRLYEDGEELDVLRSPHLHKEHSVNTNVLNDKIKKYFITDCIFVSSHSLMSKVLQFDVDGDEALIVNNKTIVNRAKREMENIVPLDYELASAKPSTITNENIYKCLIAAYGKNIGEVSNQITKVFNSDTVDEDSLRVTSWLTWENNAIIDYAKTLWMPKRPPEIDKKIKQYTKGKVPYFFIQAKDKLENEVEEINNSVVNRLQKNKIIQSTRKHIKFKEVVDPFDYTKLLFNESVNIETEMAHKVISEYERLNRNKHWQIKKQAKIQDKSIKQVKFHVIKKIRNQLREILNDDIYITDVLVKYLHMKESKNNNLLWDCFGDVIVWNLKRNIDDVVECLDCGCHADKTKQRQIRCNECQKERNKKLERIRKRKKRAEKKVSA</sequence>